<dbReference type="AlphaFoldDB" id="A0A8I0DNB5"/>
<dbReference type="Proteomes" id="UP000662088">
    <property type="component" value="Unassembled WGS sequence"/>
</dbReference>
<gene>
    <name evidence="1" type="ORF">H8R92_07290</name>
</gene>
<evidence type="ECO:0000313" key="1">
    <source>
        <dbReference type="EMBL" id="MBC5640239.1"/>
    </source>
</evidence>
<proteinExistence type="predicted"/>
<evidence type="ECO:0000313" key="2">
    <source>
        <dbReference type="Proteomes" id="UP000662088"/>
    </source>
</evidence>
<comment type="caution">
    <text evidence="1">The sequence shown here is derived from an EMBL/GenBank/DDBJ whole genome shotgun (WGS) entry which is preliminary data.</text>
</comment>
<protein>
    <submittedName>
        <fullName evidence="1">Uncharacterized protein</fullName>
    </submittedName>
</protein>
<keyword evidence="2" id="KW-1185">Reference proteome</keyword>
<sequence length="73" mass="8354">MNKREILERAIELKECSEEFESVTFLDSDTEFFANVVEIIQRTAQEVPVQEQLIKVSLDGSEIAKSLAIHDKD</sequence>
<reference evidence="1" key="1">
    <citation type="submission" date="2020-08" db="EMBL/GenBank/DDBJ databases">
        <title>Genome public.</title>
        <authorList>
            <person name="Liu C."/>
            <person name="Sun Q."/>
        </authorList>
    </citation>
    <scope>NUCLEOTIDE SEQUENCE</scope>
    <source>
        <strain evidence="1">NSJ-42</strain>
    </source>
</reference>
<dbReference type="EMBL" id="JACOOQ010000010">
    <property type="protein sequence ID" value="MBC5640239.1"/>
    <property type="molecule type" value="Genomic_DNA"/>
</dbReference>
<dbReference type="RefSeq" id="WP_186835106.1">
    <property type="nucleotide sequence ID" value="NZ_JACOOQ010000010.1"/>
</dbReference>
<accession>A0A8I0DNB5</accession>
<name>A0A8I0DNB5_9CLOT</name>
<organism evidence="1 2">
    <name type="scientific">Clostridium lentum</name>
    <dbReference type="NCBI Taxonomy" id="2763037"/>
    <lineage>
        <taxon>Bacteria</taxon>
        <taxon>Bacillati</taxon>
        <taxon>Bacillota</taxon>
        <taxon>Clostridia</taxon>
        <taxon>Eubacteriales</taxon>
        <taxon>Clostridiaceae</taxon>
        <taxon>Clostridium</taxon>
    </lineage>
</organism>